<name>A0A0U1DMA8_9MYCO</name>
<reference evidence="1 2" key="1">
    <citation type="submission" date="2015-03" db="EMBL/GenBank/DDBJ databases">
        <authorList>
            <person name="Murphy D."/>
        </authorList>
    </citation>
    <scope>NUCLEOTIDE SEQUENCE [LARGE SCALE GENOMIC DNA]</scope>
    <source>
        <strain evidence="1 2">D16</strain>
    </source>
</reference>
<dbReference type="Proteomes" id="UP000182227">
    <property type="component" value="Unassembled WGS sequence"/>
</dbReference>
<sequence>MFLLRNTAWPKGAKTAVIIAEFEAAGGRVLPMSEDDVRTMTALRFYGAGPSVTLGGFIDLLSNLPVEVSALGGAHKLAAELAQNLRAATVNDPLFGGTGTAATRGCC</sequence>
<dbReference type="AlphaFoldDB" id="A0A0U1DMA8"/>
<dbReference type="EMBL" id="CTEF01000003">
    <property type="protein sequence ID" value="CQD19159.1"/>
    <property type="molecule type" value="Genomic_DNA"/>
</dbReference>
<evidence type="ECO:0000313" key="2">
    <source>
        <dbReference type="Proteomes" id="UP000182227"/>
    </source>
</evidence>
<gene>
    <name evidence="1" type="ORF">BN970_04307</name>
</gene>
<proteinExistence type="predicted"/>
<accession>A0A0U1DMA8</accession>
<evidence type="ECO:0000313" key="1">
    <source>
        <dbReference type="EMBL" id="CQD19159.1"/>
    </source>
</evidence>
<protein>
    <submittedName>
        <fullName evidence="1">ATPase</fullName>
    </submittedName>
</protein>
<organism evidence="1 2">
    <name type="scientific">Mycolicibacterium conceptionense</name>
    <dbReference type="NCBI Taxonomy" id="451644"/>
    <lineage>
        <taxon>Bacteria</taxon>
        <taxon>Bacillati</taxon>
        <taxon>Actinomycetota</taxon>
        <taxon>Actinomycetes</taxon>
        <taxon>Mycobacteriales</taxon>
        <taxon>Mycobacteriaceae</taxon>
        <taxon>Mycolicibacterium</taxon>
    </lineage>
</organism>